<sequence length="373" mass="40907">MEQHHHPVQGLSLGTFREVVSFHFKGQAACGPKVYIQAGLHASELPGLLVAHYLREKLLKEEENGSLVGEVLLIPVSNPVGLDQTLLTYQMGRFDLASGENFNRHFPSLVEEVALKVECELTNTAQENVKIVRRVLSDLISKRETVRAVDSLRNTLLQLSCDADITLDLHCDCESVLHLYTHPSSIDDVMPLAALLGAQATLYALEQGNNCFDEVAASFWAKLQLRLPRFPIPVPTISVAIELRGQLDVSHLLAEQDAERILDFLRVRKVLSSPLSIEMPKASHEPTPLDGTEVLVAQKPGVIVYLQSCGVYLKPGDPVVDVVDPISGQTTRYCSGVEGVLFARQNRRYAMPGMDLAYIAGNSPLGRGSLLSA</sequence>
<dbReference type="Proteomes" id="UP000237440">
    <property type="component" value="Unassembled WGS sequence"/>
</dbReference>
<evidence type="ECO:0000313" key="7">
    <source>
        <dbReference type="Proteomes" id="UP000237440"/>
    </source>
</evidence>
<dbReference type="PANTHER" id="PTHR37326:SF1">
    <property type="entry name" value="BLL3975 PROTEIN"/>
    <property type="match status" value="1"/>
</dbReference>
<protein>
    <recommendedName>
        <fullName evidence="5">Succinylglutamate desuccinylase/Aspartoacylase catalytic domain-containing protein</fullName>
    </recommendedName>
</protein>
<dbReference type="EMBL" id="MUJK01000001">
    <property type="protein sequence ID" value="POF43769.1"/>
    <property type="molecule type" value="Genomic_DNA"/>
</dbReference>
<evidence type="ECO:0000256" key="2">
    <source>
        <dbReference type="ARBA" id="ARBA00022723"/>
    </source>
</evidence>
<dbReference type="InterPro" id="IPR053138">
    <property type="entry name" value="N-alpha-Ac-DABA_deacetylase"/>
</dbReference>
<accession>A0A2S3VVV4</accession>
<proteinExistence type="predicted"/>
<gene>
    <name evidence="6" type="ORF">B0D71_02855</name>
</gene>
<keyword evidence="4" id="KW-0862">Zinc</keyword>
<keyword evidence="3" id="KW-0378">Hydrolase</keyword>
<evidence type="ECO:0000259" key="5">
    <source>
        <dbReference type="Pfam" id="PF24827"/>
    </source>
</evidence>
<organism evidence="6 7">
    <name type="scientific">Pseudomonas laurylsulfativorans</name>
    <dbReference type="NCBI Taxonomy" id="1943631"/>
    <lineage>
        <taxon>Bacteria</taxon>
        <taxon>Pseudomonadati</taxon>
        <taxon>Pseudomonadota</taxon>
        <taxon>Gammaproteobacteria</taxon>
        <taxon>Pseudomonadales</taxon>
        <taxon>Pseudomonadaceae</taxon>
        <taxon>Pseudomonas</taxon>
    </lineage>
</organism>
<dbReference type="AlphaFoldDB" id="A0A2S3VVV4"/>
<dbReference type="OrthoDB" id="527673at2"/>
<keyword evidence="7" id="KW-1185">Reference proteome</keyword>
<keyword evidence="2" id="KW-0479">Metal-binding</keyword>
<reference evidence="7" key="1">
    <citation type="submission" date="2017-02" db="EMBL/GenBank/DDBJ databases">
        <authorList>
            <person name="Furmanczyk E.M."/>
        </authorList>
    </citation>
    <scope>NUCLEOTIDE SEQUENCE [LARGE SCALE GENOMIC DNA]</scope>
    <source>
        <strain evidence="7">AP3_22</strain>
    </source>
</reference>
<feature type="domain" description="Succinylglutamate desuccinylase/Aspartoacylase catalytic" evidence="5">
    <location>
        <begin position="31"/>
        <end position="265"/>
    </location>
</feature>
<comment type="cofactor">
    <cofactor evidence="1">
        <name>Zn(2+)</name>
        <dbReference type="ChEBI" id="CHEBI:29105"/>
    </cofactor>
</comment>
<evidence type="ECO:0000256" key="3">
    <source>
        <dbReference type="ARBA" id="ARBA00022801"/>
    </source>
</evidence>
<dbReference type="SUPFAM" id="SSF53187">
    <property type="entry name" value="Zn-dependent exopeptidases"/>
    <property type="match status" value="1"/>
</dbReference>
<evidence type="ECO:0000313" key="6">
    <source>
        <dbReference type="EMBL" id="POF43769.1"/>
    </source>
</evidence>
<comment type="caution">
    <text evidence="6">The sequence shown here is derived from an EMBL/GenBank/DDBJ whole genome shotgun (WGS) entry which is preliminary data.</text>
</comment>
<dbReference type="GO" id="GO:0016788">
    <property type="term" value="F:hydrolase activity, acting on ester bonds"/>
    <property type="evidence" value="ECO:0007669"/>
    <property type="project" value="InterPro"/>
</dbReference>
<dbReference type="Pfam" id="PF24827">
    <property type="entry name" value="AstE_AspA_cat"/>
    <property type="match status" value="1"/>
</dbReference>
<dbReference type="Gene3D" id="3.40.630.10">
    <property type="entry name" value="Zn peptidases"/>
    <property type="match status" value="1"/>
</dbReference>
<name>A0A2S3VVV4_9PSED</name>
<dbReference type="RefSeq" id="WP_103393391.1">
    <property type="nucleotide sequence ID" value="NZ_MUJK01000001.1"/>
</dbReference>
<dbReference type="InterPro" id="IPR055438">
    <property type="entry name" value="AstE_AspA_cat"/>
</dbReference>
<dbReference type="PANTHER" id="PTHR37326">
    <property type="entry name" value="BLL3975 PROTEIN"/>
    <property type="match status" value="1"/>
</dbReference>
<dbReference type="CDD" id="cd06250">
    <property type="entry name" value="M14_PaAOTO_like"/>
    <property type="match status" value="1"/>
</dbReference>
<evidence type="ECO:0000256" key="1">
    <source>
        <dbReference type="ARBA" id="ARBA00001947"/>
    </source>
</evidence>
<dbReference type="GO" id="GO:0046872">
    <property type="term" value="F:metal ion binding"/>
    <property type="evidence" value="ECO:0007669"/>
    <property type="project" value="UniProtKB-KW"/>
</dbReference>
<evidence type="ECO:0000256" key="4">
    <source>
        <dbReference type="ARBA" id="ARBA00022833"/>
    </source>
</evidence>